<sequence length="494" mass="55140">MLKIILPILVLAAAFTYTQYLKETAPEARKRPVVRSLPVVEVQTLKNTEYTVNIEASGTVTAGTQTNLVAEAAGRIIRISDNFLEGNYFDKNQILLEIDQSNYKNALEIAKSEVAANEASLKQLIAEEKSNKRSIQLAQQNLALGKKEFNRVNTLLSKKLISRSLVDAEDQKINQLEQSLQNLNGLQTTYESKINAIQANINSRKANLKQVELNLSRTKLKAPYSGRVLSKNVNVGQYVSVGTVLGEIYATDYVNVELPLSLNQYELLDMPEAFRNQRIDKKTLPSVTFSSPDSLKNDQWKGYVDRTSAALDAESRQINVIARVDNPYEAKEGVTTPIRIGQYLKATIKGKTFKNVFILPSIAVIYNREIRILEDGKLSIIPVKVLWNSNTETVVEADPTFIGKQVITTNLPQVVDGMEVITLEAQQALNKEKASNKKRGNREGTGKKDVTGQRGATDQKKGTEKRERAEKVERTNKVNDELKSKKQTNKGENS</sequence>
<organism evidence="5 6">
    <name type="scientific">Cocleimonas flava</name>
    <dbReference type="NCBI Taxonomy" id="634765"/>
    <lineage>
        <taxon>Bacteria</taxon>
        <taxon>Pseudomonadati</taxon>
        <taxon>Pseudomonadota</taxon>
        <taxon>Gammaproteobacteria</taxon>
        <taxon>Thiotrichales</taxon>
        <taxon>Thiotrichaceae</taxon>
        <taxon>Cocleimonas</taxon>
    </lineage>
</organism>
<evidence type="ECO:0000256" key="2">
    <source>
        <dbReference type="SAM" id="Coils"/>
    </source>
</evidence>
<dbReference type="Gene3D" id="2.40.50.100">
    <property type="match status" value="1"/>
</dbReference>
<dbReference type="PANTHER" id="PTHR30469:SF12">
    <property type="entry name" value="MULTIDRUG RESISTANCE PROTEIN MDTA"/>
    <property type="match status" value="1"/>
</dbReference>
<name>A0A4R1F0U4_9GAMM</name>
<protein>
    <submittedName>
        <fullName evidence="5">RND family efflux transporter MFP subunit</fullName>
    </submittedName>
</protein>
<dbReference type="OrthoDB" id="5730196at2"/>
<dbReference type="PANTHER" id="PTHR30469">
    <property type="entry name" value="MULTIDRUG RESISTANCE PROTEIN MDTA"/>
    <property type="match status" value="1"/>
</dbReference>
<keyword evidence="6" id="KW-1185">Reference proteome</keyword>
<accession>A0A4R1F0U4</accession>
<feature type="coiled-coil region" evidence="2">
    <location>
        <begin position="166"/>
        <end position="214"/>
    </location>
</feature>
<reference evidence="5 6" key="1">
    <citation type="submission" date="2019-03" db="EMBL/GenBank/DDBJ databases">
        <title>Genomic Encyclopedia of Type Strains, Phase IV (KMG-IV): sequencing the most valuable type-strain genomes for metagenomic binning, comparative biology and taxonomic classification.</title>
        <authorList>
            <person name="Goeker M."/>
        </authorList>
    </citation>
    <scope>NUCLEOTIDE SEQUENCE [LARGE SCALE GENOMIC DNA]</scope>
    <source>
        <strain evidence="5 6">DSM 24830</strain>
    </source>
</reference>
<dbReference type="RefSeq" id="WP_131905208.1">
    <property type="nucleotide sequence ID" value="NZ_BAAAFU010000004.1"/>
</dbReference>
<comment type="similarity">
    <text evidence="1">Belongs to the membrane fusion protein (MFP) (TC 8.A.1) family.</text>
</comment>
<dbReference type="NCBIfam" id="TIGR01730">
    <property type="entry name" value="RND_mfp"/>
    <property type="match status" value="1"/>
</dbReference>
<dbReference type="Proteomes" id="UP000294887">
    <property type="component" value="Unassembled WGS sequence"/>
</dbReference>
<dbReference type="InterPro" id="IPR058625">
    <property type="entry name" value="MdtA-like_BSH"/>
</dbReference>
<dbReference type="Pfam" id="PF25917">
    <property type="entry name" value="BSH_RND"/>
    <property type="match status" value="1"/>
</dbReference>
<evidence type="ECO:0000313" key="6">
    <source>
        <dbReference type="Proteomes" id="UP000294887"/>
    </source>
</evidence>
<dbReference type="Gene3D" id="2.40.30.170">
    <property type="match status" value="1"/>
</dbReference>
<gene>
    <name evidence="5" type="ORF">EV695_1379</name>
</gene>
<dbReference type="EMBL" id="SMFQ01000003">
    <property type="protein sequence ID" value="TCJ86880.1"/>
    <property type="molecule type" value="Genomic_DNA"/>
</dbReference>
<evidence type="ECO:0000313" key="5">
    <source>
        <dbReference type="EMBL" id="TCJ86880.1"/>
    </source>
</evidence>
<feature type="compositionally biased region" description="Basic and acidic residues" evidence="3">
    <location>
        <begin position="431"/>
        <end position="484"/>
    </location>
</feature>
<evidence type="ECO:0000259" key="4">
    <source>
        <dbReference type="Pfam" id="PF25917"/>
    </source>
</evidence>
<dbReference type="InterPro" id="IPR006143">
    <property type="entry name" value="RND_pump_MFP"/>
</dbReference>
<comment type="caution">
    <text evidence="5">The sequence shown here is derived from an EMBL/GenBank/DDBJ whole genome shotgun (WGS) entry which is preliminary data.</text>
</comment>
<dbReference type="Gene3D" id="1.10.287.470">
    <property type="entry name" value="Helix hairpin bin"/>
    <property type="match status" value="1"/>
</dbReference>
<proteinExistence type="inferred from homology"/>
<keyword evidence="2" id="KW-0175">Coiled coil</keyword>
<dbReference type="SUPFAM" id="SSF111369">
    <property type="entry name" value="HlyD-like secretion proteins"/>
    <property type="match status" value="1"/>
</dbReference>
<evidence type="ECO:0000256" key="3">
    <source>
        <dbReference type="SAM" id="MobiDB-lite"/>
    </source>
</evidence>
<evidence type="ECO:0000256" key="1">
    <source>
        <dbReference type="ARBA" id="ARBA00009477"/>
    </source>
</evidence>
<dbReference type="GO" id="GO:0015562">
    <property type="term" value="F:efflux transmembrane transporter activity"/>
    <property type="evidence" value="ECO:0007669"/>
    <property type="project" value="TreeGrafter"/>
</dbReference>
<feature type="region of interest" description="Disordered" evidence="3">
    <location>
        <begin position="431"/>
        <end position="494"/>
    </location>
</feature>
<dbReference type="GO" id="GO:1990281">
    <property type="term" value="C:efflux pump complex"/>
    <property type="evidence" value="ECO:0007669"/>
    <property type="project" value="TreeGrafter"/>
</dbReference>
<feature type="domain" description="Multidrug resistance protein MdtA-like barrel-sandwich hybrid" evidence="4">
    <location>
        <begin position="74"/>
        <end position="244"/>
    </location>
</feature>
<dbReference type="AlphaFoldDB" id="A0A4R1F0U4"/>